<reference evidence="18" key="2">
    <citation type="submission" date="2010-01" db="EMBL/GenBank/DDBJ databases">
        <title>The complete genome of Conexibacter woesei DSM 14684.</title>
        <authorList>
            <consortium name="US DOE Joint Genome Institute (JGI-PGF)"/>
            <person name="Lucas S."/>
            <person name="Copeland A."/>
            <person name="Lapidus A."/>
            <person name="Glavina del Rio T."/>
            <person name="Dalin E."/>
            <person name="Tice H."/>
            <person name="Bruce D."/>
            <person name="Goodwin L."/>
            <person name="Pitluck S."/>
            <person name="Kyrpides N."/>
            <person name="Mavromatis K."/>
            <person name="Ivanova N."/>
            <person name="Mikhailova N."/>
            <person name="Chertkov O."/>
            <person name="Brettin T."/>
            <person name="Detter J.C."/>
            <person name="Han C."/>
            <person name="Larimer F."/>
            <person name="Land M."/>
            <person name="Hauser L."/>
            <person name="Markowitz V."/>
            <person name="Cheng J.-F."/>
            <person name="Hugenholtz P."/>
            <person name="Woyke T."/>
            <person name="Wu D."/>
            <person name="Pukall R."/>
            <person name="Steenblock K."/>
            <person name="Schneider S."/>
            <person name="Klenk H.-P."/>
            <person name="Eisen J.A."/>
        </authorList>
    </citation>
    <scope>NUCLEOTIDE SEQUENCE [LARGE SCALE GENOMIC DNA]</scope>
    <source>
        <strain evidence="18">DSM 14684 / CIP 108061 / JCM 11494 / NBRC 100937 / ID131577</strain>
    </source>
</reference>
<evidence type="ECO:0000256" key="6">
    <source>
        <dbReference type="ARBA" id="ARBA00020990"/>
    </source>
</evidence>
<protein>
    <recommendedName>
        <fullName evidence="6">Nicotinate-nucleotide pyrophosphorylase [carboxylating]</fullName>
        <ecNumber evidence="5">2.4.2.19</ecNumber>
    </recommendedName>
    <alternativeName>
        <fullName evidence="12">Probable nicotinate-nucleotide pyrophosphorylase [carboxylating]</fullName>
    </alternativeName>
    <alternativeName>
        <fullName evidence="10">Quinolinate phosphoribosyltransferase [decarboxylating]</fullName>
    </alternativeName>
</protein>
<evidence type="ECO:0000256" key="5">
    <source>
        <dbReference type="ARBA" id="ARBA00011944"/>
    </source>
</evidence>
<evidence type="ECO:0000259" key="15">
    <source>
        <dbReference type="Pfam" id="PF01729"/>
    </source>
</evidence>
<sequence>MSSAPTPTPPADLKDRARVAPALDPALLDELVARALAEDVGDGDATAAVTVPADARAIARIRQKAPGVVYGFELAERAFRALDPGVVLERAVAEGVWRDGGPVLTATGNARALLTAERTALNFLGRLSGVATLTARCVRALEGTGARVLDTRKTTPGLRMVEKAAVHAGGGVNHRIGLFDEILIKENHAAAAGGVGEAVRRARAARPDLPIEVEVTDLAELEEALAAGAARIMLDNMDLATMREAVERAAGRASLEASGGVTLDALRAIGETRVDFISVGALTHSAPALDLSLLLESTP</sequence>
<dbReference type="RefSeq" id="WP_012936058.1">
    <property type="nucleotide sequence ID" value="NC_013739.1"/>
</dbReference>
<dbReference type="InterPro" id="IPR027277">
    <property type="entry name" value="NadC/ModD"/>
</dbReference>
<dbReference type="Gene3D" id="3.90.1170.20">
    <property type="entry name" value="Quinolinate phosphoribosyl transferase, N-terminal domain"/>
    <property type="match status" value="1"/>
</dbReference>
<dbReference type="eggNOG" id="COG0157">
    <property type="taxonomic scope" value="Bacteria"/>
</dbReference>
<evidence type="ECO:0000256" key="3">
    <source>
        <dbReference type="ARBA" id="ARBA00009400"/>
    </source>
</evidence>
<feature type="binding site" evidence="14">
    <location>
        <position position="235"/>
    </location>
    <ligand>
        <name>substrate</name>
    </ligand>
</feature>
<keyword evidence="18" id="KW-1185">Reference proteome</keyword>
<evidence type="ECO:0000256" key="10">
    <source>
        <dbReference type="ARBA" id="ARBA00033102"/>
    </source>
</evidence>
<evidence type="ECO:0000313" key="18">
    <source>
        <dbReference type="Proteomes" id="UP000008229"/>
    </source>
</evidence>
<feature type="binding site" evidence="14">
    <location>
        <position position="118"/>
    </location>
    <ligand>
        <name>substrate</name>
    </ligand>
</feature>
<evidence type="ECO:0000256" key="4">
    <source>
        <dbReference type="ARBA" id="ARBA00011218"/>
    </source>
</evidence>
<dbReference type="GO" id="GO:0004514">
    <property type="term" value="F:nicotinate-nucleotide diphosphorylase (carboxylating) activity"/>
    <property type="evidence" value="ECO:0007669"/>
    <property type="project" value="UniProtKB-EC"/>
</dbReference>
<comment type="catalytic activity">
    <reaction evidence="11">
        <text>nicotinate beta-D-ribonucleotide + CO2 + diphosphate = quinolinate + 5-phospho-alpha-D-ribose 1-diphosphate + 2 H(+)</text>
        <dbReference type="Rhea" id="RHEA:12733"/>
        <dbReference type="ChEBI" id="CHEBI:15378"/>
        <dbReference type="ChEBI" id="CHEBI:16526"/>
        <dbReference type="ChEBI" id="CHEBI:29959"/>
        <dbReference type="ChEBI" id="CHEBI:33019"/>
        <dbReference type="ChEBI" id="CHEBI:57502"/>
        <dbReference type="ChEBI" id="CHEBI:58017"/>
        <dbReference type="EC" id="2.4.2.19"/>
    </reaction>
</comment>
<accession>D3F912</accession>
<dbReference type="FunFam" id="3.90.1170.20:FF:000001">
    <property type="entry name" value="Nicotinate-nucleotide diphosphorylase (Carboxylating)"/>
    <property type="match status" value="1"/>
</dbReference>
<dbReference type="InterPro" id="IPR002638">
    <property type="entry name" value="Quinolinate_PRibosylTrfase_C"/>
</dbReference>
<evidence type="ECO:0000256" key="14">
    <source>
        <dbReference type="PIRSR" id="PIRSR006250-1"/>
    </source>
</evidence>
<feature type="binding site" evidence="14">
    <location>
        <position position="214"/>
    </location>
    <ligand>
        <name>substrate</name>
    </ligand>
</feature>
<dbReference type="PIRSF" id="PIRSF006250">
    <property type="entry name" value="NadC_ModD"/>
    <property type="match status" value="1"/>
</dbReference>
<dbReference type="InterPro" id="IPR004393">
    <property type="entry name" value="NadC"/>
</dbReference>
<feature type="binding site" evidence="14">
    <location>
        <begin position="279"/>
        <end position="281"/>
    </location>
    <ligand>
        <name>substrate</name>
    </ligand>
</feature>
<feature type="binding site" evidence="14">
    <location>
        <position position="175"/>
    </location>
    <ligand>
        <name>substrate</name>
    </ligand>
</feature>
<comment type="pathway">
    <text evidence="2">Cofactor biosynthesis; NAD(+) biosynthesis; nicotinate D-ribonucleotide from quinolinate: step 1/1.</text>
</comment>
<keyword evidence="8 13" id="KW-0328">Glycosyltransferase</keyword>
<keyword evidence="9 13" id="KW-0808">Transferase</keyword>
<dbReference type="EC" id="2.4.2.19" evidence="5"/>
<comment type="function">
    <text evidence="1">Involved in the catabolism of quinolinic acid (QA).</text>
</comment>
<feature type="binding site" evidence="14">
    <location>
        <begin position="258"/>
        <end position="260"/>
    </location>
    <ligand>
        <name>substrate</name>
    </ligand>
</feature>
<comment type="subunit">
    <text evidence="4">Hexamer formed by 3 homodimers.</text>
</comment>
<evidence type="ECO:0000256" key="11">
    <source>
        <dbReference type="ARBA" id="ARBA00047445"/>
    </source>
</evidence>
<dbReference type="Pfam" id="PF01729">
    <property type="entry name" value="QRPTase_C"/>
    <property type="match status" value="1"/>
</dbReference>
<evidence type="ECO:0000256" key="9">
    <source>
        <dbReference type="ARBA" id="ARBA00022679"/>
    </source>
</evidence>
<evidence type="ECO:0000259" key="16">
    <source>
        <dbReference type="Pfam" id="PF02749"/>
    </source>
</evidence>
<evidence type="ECO:0000256" key="7">
    <source>
        <dbReference type="ARBA" id="ARBA00022642"/>
    </source>
</evidence>
<evidence type="ECO:0000256" key="1">
    <source>
        <dbReference type="ARBA" id="ARBA00003237"/>
    </source>
</evidence>
<dbReference type="FunFam" id="3.20.20.70:FF:000030">
    <property type="entry name" value="Nicotinate-nucleotide pyrophosphorylase, carboxylating"/>
    <property type="match status" value="1"/>
</dbReference>
<name>D3F912_CONWI</name>
<dbReference type="GO" id="GO:0009435">
    <property type="term" value="P:NAD+ biosynthetic process"/>
    <property type="evidence" value="ECO:0007669"/>
    <property type="project" value="UniProtKB-UniPathway"/>
</dbReference>
<dbReference type="HOGENOM" id="CLU_039622_0_1_11"/>
<dbReference type="Proteomes" id="UP000008229">
    <property type="component" value="Chromosome"/>
</dbReference>
<dbReference type="UniPathway" id="UPA00253">
    <property type="reaction ID" value="UER00331"/>
</dbReference>
<feature type="binding site" evidence="14">
    <location>
        <begin position="151"/>
        <end position="153"/>
    </location>
    <ligand>
        <name>substrate</name>
    </ligand>
</feature>
<dbReference type="SUPFAM" id="SSF51690">
    <property type="entry name" value="Nicotinate/Quinolinate PRTase C-terminal domain-like"/>
    <property type="match status" value="1"/>
</dbReference>
<dbReference type="InterPro" id="IPR037128">
    <property type="entry name" value="Quinolinate_PRibosylTase_N_sf"/>
</dbReference>
<feature type="domain" description="Quinolinate phosphoribosyl transferase N-terminal" evidence="16">
    <location>
        <begin position="44"/>
        <end position="128"/>
    </location>
</feature>
<dbReference type="PANTHER" id="PTHR32179:SF3">
    <property type="entry name" value="NICOTINATE-NUCLEOTIDE PYROPHOSPHORYLASE [CARBOXYLATING]"/>
    <property type="match status" value="1"/>
</dbReference>
<dbReference type="KEGG" id="cwo:Cwoe_4594"/>
<dbReference type="InterPro" id="IPR036068">
    <property type="entry name" value="Nicotinate_pribotase-like_C"/>
</dbReference>
<evidence type="ECO:0000256" key="12">
    <source>
        <dbReference type="ARBA" id="ARBA00069173"/>
    </source>
</evidence>
<dbReference type="InterPro" id="IPR022412">
    <property type="entry name" value="Quinolinate_PRibosylTrfase_N"/>
</dbReference>
<gene>
    <name evidence="17" type="ordered locus">Cwoe_4594</name>
</gene>
<evidence type="ECO:0000256" key="8">
    <source>
        <dbReference type="ARBA" id="ARBA00022676"/>
    </source>
</evidence>
<dbReference type="Pfam" id="PF02749">
    <property type="entry name" value="QRPTase_N"/>
    <property type="match status" value="1"/>
</dbReference>
<dbReference type="OrthoDB" id="9782546at2"/>
<dbReference type="SUPFAM" id="SSF54675">
    <property type="entry name" value="Nicotinate/Quinolinate PRTase N-terminal domain-like"/>
    <property type="match status" value="1"/>
</dbReference>
<dbReference type="CDD" id="cd01572">
    <property type="entry name" value="QPRTase"/>
    <property type="match status" value="1"/>
</dbReference>
<organism evidence="17 18">
    <name type="scientific">Conexibacter woesei (strain DSM 14684 / CCUG 47730 / CIP 108061 / JCM 11494 / NBRC 100937 / ID131577)</name>
    <dbReference type="NCBI Taxonomy" id="469383"/>
    <lineage>
        <taxon>Bacteria</taxon>
        <taxon>Bacillati</taxon>
        <taxon>Actinomycetota</taxon>
        <taxon>Thermoleophilia</taxon>
        <taxon>Solirubrobacterales</taxon>
        <taxon>Conexibacteraceae</taxon>
        <taxon>Conexibacter</taxon>
    </lineage>
</organism>
<feature type="domain" description="Quinolinate phosphoribosyl transferase C-terminal" evidence="15">
    <location>
        <begin position="130"/>
        <end position="293"/>
    </location>
</feature>
<evidence type="ECO:0000313" key="17">
    <source>
        <dbReference type="EMBL" id="ADB53007.1"/>
    </source>
</evidence>
<dbReference type="STRING" id="469383.Cwoe_4594"/>
<dbReference type="AlphaFoldDB" id="D3F912"/>
<dbReference type="NCBIfam" id="TIGR00078">
    <property type="entry name" value="nadC"/>
    <property type="match status" value="1"/>
</dbReference>
<dbReference type="EMBL" id="CP001854">
    <property type="protein sequence ID" value="ADB53007.1"/>
    <property type="molecule type" value="Genomic_DNA"/>
</dbReference>
<dbReference type="GO" id="GO:0034213">
    <property type="term" value="P:quinolinate catabolic process"/>
    <property type="evidence" value="ECO:0007669"/>
    <property type="project" value="TreeGrafter"/>
</dbReference>
<dbReference type="PANTHER" id="PTHR32179">
    <property type="entry name" value="NICOTINATE-NUCLEOTIDE PYROPHOSPHORYLASE [CARBOXYLATING]"/>
    <property type="match status" value="1"/>
</dbReference>
<dbReference type="GO" id="GO:0005737">
    <property type="term" value="C:cytoplasm"/>
    <property type="evidence" value="ECO:0007669"/>
    <property type="project" value="TreeGrafter"/>
</dbReference>
<feature type="binding site" evidence="14">
    <location>
        <position position="185"/>
    </location>
    <ligand>
        <name>substrate</name>
    </ligand>
</feature>
<reference evidence="17 18" key="1">
    <citation type="journal article" date="2010" name="Stand. Genomic Sci.">
        <title>Complete genome sequence of Conexibacter woesei type strain (ID131577).</title>
        <authorList>
            <person name="Pukall R."/>
            <person name="Lapidus A."/>
            <person name="Glavina Del Rio T."/>
            <person name="Copeland A."/>
            <person name="Tice H."/>
            <person name="Cheng J.-F."/>
            <person name="Lucas S."/>
            <person name="Chen F."/>
            <person name="Nolan M."/>
            <person name="Bruce D."/>
            <person name="Goodwin L."/>
            <person name="Pitluck S."/>
            <person name="Mavromatis K."/>
            <person name="Ivanova N."/>
            <person name="Ovchinnikova G."/>
            <person name="Pati A."/>
            <person name="Chen A."/>
            <person name="Palaniappan K."/>
            <person name="Land M."/>
            <person name="Hauser L."/>
            <person name="Chang Y.-J."/>
            <person name="Jeffries C.D."/>
            <person name="Chain P."/>
            <person name="Meincke L."/>
            <person name="Sims D."/>
            <person name="Brettin T."/>
            <person name="Detter J.C."/>
            <person name="Rohde M."/>
            <person name="Goeker M."/>
            <person name="Bristow J."/>
            <person name="Eisen J.A."/>
            <person name="Markowitz V."/>
            <person name="Kyrpides N.C."/>
            <person name="Klenk H.-P."/>
            <person name="Hugenholtz P."/>
        </authorList>
    </citation>
    <scope>NUCLEOTIDE SEQUENCE [LARGE SCALE GENOMIC DNA]</scope>
    <source>
        <strain evidence="18">DSM 14684 / CIP 108061 / JCM 11494 / NBRC 100937 / ID131577</strain>
    </source>
</reference>
<dbReference type="InterPro" id="IPR013785">
    <property type="entry name" value="Aldolase_TIM"/>
</dbReference>
<proteinExistence type="inferred from homology"/>
<evidence type="ECO:0000256" key="13">
    <source>
        <dbReference type="PIRNR" id="PIRNR006250"/>
    </source>
</evidence>
<evidence type="ECO:0000256" key="2">
    <source>
        <dbReference type="ARBA" id="ARBA00004893"/>
    </source>
</evidence>
<dbReference type="Gene3D" id="3.20.20.70">
    <property type="entry name" value="Aldolase class I"/>
    <property type="match status" value="1"/>
</dbReference>
<comment type="similarity">
    <text evidence="3 13">Belongs to the NadC/ModD family.</text>
</comment>
<keyword evidence="7" id="KW-0662">Pyridine nucleotide biosynthesis</keyword>